<organism evidence="1 2">
    <name type="scientific">Enterovibrio norvegicus DSM 15893</name>
    <dbReference type="NCBI Taxonomy" id="1121869"/>
    <lineage>
        <taxon>Bacteria</taxon>
        <taxon>Pseudomonadati</taxon>
        <taxon>Pseudomonadota</taxon>
        <taxon>Gammaproteobacteria</taxon>
        <taxon>Vibrionales</taxon>
        <taxon>Vibrionaceae</taxon>
        <taxon>Enterovibrio</taxon>
    </lineage>
</organism>
<dbReference type="InterPro" id="IPR050313">
    <property type="entry name" value="Carb_Metab_HTH_regulators"/>
</dbReference>
<dbReference type="InterPro" id="IPR036390">
    <property type="entry name" value="WH_DNA-bd_sf"/>
</dbReference>
<dbReference type="EMBL" id="FOWR01000012">
    <property type="protein sequence ID" value="SFP31727.1"/>
    <property type="molecule type" value="Genomic_DNA"/>
</dbReference>
<dbReference type="Proteomes" id="UP000182692">
    <property type="component" value="Unassembled WGS sequence"/>
</dbReference>
<dbReference type="GeneID" id="35871548"/>
<dbReference type="PANTHER" id="PTHR30363:SF28">
    <property type="entry name" value="TRANSCRIPTIONAL REGULATORY PROTEIN-RELATED"/>
    <property type="match status" value="1"/>
</dbReference>
<dbReference type="SUPFAM" id="SSF46785">
    <property type="entry name" value="Winged helix' DNA-binding domain"/>
    <property type="match status" value="1"/>
</dbReference>
<evidence type="ECO:0000313" key="2">
    <source>
        <dbReference type="Proteomes" id="UP000182692"/>
    </source>
</evidence>
<dbReference type="RefSeq" id="WP_017009563.1">
    <property type="nucleotide sequence ID" value="NZ_FOWR01000012.1"/>
</dbReference>
<dbReference type="AlphaFoldDB" id="A0A1I5PCU6"/>
<reference evidence="1 2" key="1">
    <citation type="submission" date="2016-10" db="EMBL/GenBank/DDBJ databases">
        <authorList>
            <person name="de Groot N.N."/>
        </authorList>
    </citation>
    <scope>NUCLEOTIDE SEQUENCE [LARGE SCALE GENOMIC DNA]</scope>
    <source>
        <strain evidence="1 2">DSM 15893</strain>
    </source>
</reference>
<dbReference type="InterPro" id="IPR036388">
    <property type="entry name" value="WH-like_DNA-bd_sf"/>
</dbReference>
<dbReference type="PANTHER" id="PTHR30363">
    <property type="entry name" value="HTH-TYPE TRANSCRIPTIONAL REGULATOR SRLR-RELATED"/>
    <property type="match status" value="1"/>
</dbReference>
<gene>
    <name evidence="1" type="ORF">SAMN03084138_01895</name>
</gene>
<accession>A0A1I5PCU6</accession>
<dbReference type="Gene3D" id="1.10.10.10">
    <property type="entry name" value="Winged helix-like DNA-binding domain superfamily/Winged helix DNA-binding domain"/>
    <property type="match status" value="1"/>
</dbReference>
<dbReference type="Pfam" id="PF13412">
    <property type="entry name" value="HTH_24"/>
    <property type="match status" value="1"/>
</dbReference>
<dbReference type="OrthoDB" id="155998at2"/>
<evidence type="ECO:0000313" key="1">
    <source>
        <dbReference type="EMBL" id="SFP31727.1"/>
    </source>
</evidence>
<dbReference type="STRING" id="1121869.SAMN03084138_01895"/>
<sequence>MKTVDKILNKIKREGAISARVLADEMDMTTMGIRQHLQAMEDDGLLDFSDIRVKVGRPTRHWSLTAEGHRRFADSHGDLAISVIDSVESLFGEAGLAKVIQQREEKTLQQYRDALKDCHNLKAKLETLAYLREKEGYMAEVQQDGDAFLLIENHCPICQAATRCPALCKSEKNIFKTLLGEHYHVSREEHIIEGQRRCTYRILSRE</sequence>
<protein>
    <submittedName>
        <fullName evidence="1">Predicted transcriptional regulator, ArsR family</fullName>
    </submittedName>
</protein>
<name>A0A1I5PCU6_9GAMM</name>
<proteinExistence type="predicted"/>